<evidence type="ECO:0000256" key="6">
    <source>
        <dbReference type="SAM" id="MobiDB-lite"/>
    </source>
</evidence>
<evidence type="ECO:0000256" key="4">
    <source>
        <dbReference type="ARBA" id="ARBA00022989"/>
    </source>
</evidence>
<dbReference type="Gene3D" id="3.30.70.120">
    <property type="match status" value="1"/>
</dbReference>
<dbReference type="InterPro" id="IPR019264">
    <property type="entry name" value="DUF2179"/>
</dbReference>
<keyword evidence="5 7" id="KW-0472">Membrane</keyword>
<reference evidence="9 10" key="1">
    <citation type="submission" date="2015-09" db="EMBL/GenBank/DDBJ databases">
        <authorList>
            <consortium name="Pathogen Informatics"/>
        </authorList>
    </citation>
    <scope>NUCLEOTIDE SEQUENCE [LARGE SCALE GENOMIC DNA]</scope>
    <source>
        <strain evidence="9 10">2789STDY5834902</strain>
    </source>
</reference>
<feature type="region of interest" description="Disordered" evidence="6">
    <location>
        <begin position="303"/>
        <end position="335"/>
    </location>
</feature>
<dbReference type="PANTHER" id="PTHR33545:SF5">
    <property type="entry name" value="UPF0750 MEMBRANE PROTEIN YITT"/>
    <property type="match status" value="1"/>
</dbReference>
<dbReference type="Pfam" id="PF10035">
    <property type="entry name" value="DUF2179"/>
    <property type="match status" value="1"/>
</dbReference>
<keyword evidence="2" id="KW-1003">Cell membrane</keyword>
<accession>A0A174LAN6</accession>
<dbReference type="EMBL" id="CZAQ01000022">
    <property type="protein sequence ID" value="CUP18609.1"/>
    <property type="molecule type" value="Genomic_DNA"/>
</dbReference>
<evidence type="ECO:0000313" key="9">
    <source>
        <dbReference type="EMBL" id="CUP18609.1"/>
    </source>
</evidence>
<feature type="compositionally biased region" description="Polar residues" evidence="6">
    <location>
        <begin position="321"/>
        <end position="335"/>
    </location>
</feature>
<dbReference type="AlphaFoldDB" id="A0A174LAN6"/>
<gene>
    <name evidence="9" type="ORF">ERS852514_01335</name>
</gene>
<feature type="domain" description="DUF2179" evidence="8">
    <location>
        <begin position="238"/>
        <end position="292"/>
    </location>
</feature>
<comment type="subcellular location">
    <subcellularLocation>
        <location evidence="1">Cell membrane</location>
        <topology evidence="1">Multi-pass membrane protein</topology>
    </subcellularLocation>
</comment>
<dbReference type="PIRSF" id="PIRSF006483">
    <property type="entry name" value="Membrane_protein_YitT"/>
    <property type="match status" value="1"/>
</dbReference>
<feature type="transmembrane region" description="Helical" evidence="7">
    <location>
        <begin position="98"/>
        <end position="120"/>
    </location>
</feature>
<evidence type="ECO:0000256" key="1">
    <source>
        <dbReference type="ARBA" id="ARBA00004651"/>
    </source>
</evidence>
<organism evidence="9 10">
    <name type="scientific">Collinsella aerofaciens</name>
    <dbReference type="NCBI Taxonomy" id="74426"/>
    <lineage>
        <taxon>Bacteria</taxon>
        <taxon>Bacillati</taxon>
        <taxon>Actinomycetota</taxon>
        <taxon>Coriobacteriia</taxon>
        <taxon>Coriobacteriales</taxon>
        <taxon>Coriobacteriaceae</taxon>
        <taxon>Collinsella</taxon>
    </lineage>
</organism>
<name>A0A174LAN6_9ACTN</name>
<evidence type="ECO:0000256" key="3">
    <source>
        <dbReference type="ARBA" id="ARBA00022692"/>
    </source>
</evidence>
<dbReference type="InterPro" id="IPR003740">
    <property type="entry name" value="YitT"/>
</dbReference>
<dbReference type="InterPro" id="IPR051461">
    <property type="entry name" value="UPF0750_membrane"/>
</dbReference>
<dbReference type="Proteomes" id="UP000095454">
    <property type="component" value="Unassembled WGS sequence"/>
</dbReference>
<evidence type="ECO:0000256" key="2">
    <source>
        <dbReference type="ARBA" id="ARBA00022475"/>
    </source>
</evidence>
<feature type="transmembrane region" description="Helical" evidence="7">
    <location>
        <begin position="126"/>
        <end position="147"/>
    </location>
</feature>
<protein>
    <submittedName>
        <fullName evidence="9">Uncharacterized BCR, YitT family COG1284</fullName>
    </submittedName>
</protein>
<evidence type="ECO:0000256" key="7">
    <source>
        <dbReference type="SAM" id="Phobius"/>
    </source>
</evidence>
<feature type="transmembrane region" description="Helical" evidence="7">
    <location>
        <begin position="24"/>
        <end position="45"/>
    </location>
</feature>
<dbReference type="GO" id="GO:0005886">
    <property type="term" value="C:plasma membrane"/>
    <property type="evidence" value="ECO:0007669"/>
    <property type="project" value="UniProtKB-SubCell"/>
</dbReference>
<keyword evidence="4 7" id="KW-1133">Transmembrane helix</keyword>
<dbReference type="PANTHER" id="PTHR33545">
    <property type="entry name" value="UPF0750 MEMBRANE PROTEIN YITT-RELATED"/>
    <property type="match status" value="1"/>
</dbReference>
<evidence type="ECO:0000256" key="5">
    <source>
        <dbReference type="ARBA" id="ARBA00023136"/>
    </source>
</evidence>
<dbReference type="RefSeq" id="WP_055252129.1">
    <property type="nucleotide sequence ID" value="NZ_CABIXX010000022.1"/>
</dbReference>
<feature type="transmembrane region" description="Helical" evidence="7">
    <location>
        <begin position="168"/>
        <end position="189"/>
    </location>
</feature>
<proteinExistence type="predicted"/>
<feature type="transmembrane region" description="Helical" evidence="7">
    <location>
        <begin position="65"/>
        <end position="91"/>
    </location>
</feature>
<evidence type="ECO:0000259" key="8">
    <source>
        <dbReference type="Pfam" id="PF10035"/>
    </source>
</evidence>
<keyword evidence="3 7" id="KW-0812">Transmembrane</keyword>
<dbReference type="InterPro" id="IPR015867">
    <property type="entry name" value="N-reg_PII/ATP_PRibTrfase_C"/>
</dbReference>
<evidence type="ECO:0000313" key="10">
    <source>
        <dbReference type="Proteomes" id="UP000095454"/>
    </source>
</evidence>
<dbReference type="Pfam" id="PF02588">
    <property type="entry name" value="YitT_membrane"/>
    <property type="match status" value="1"/>
</dbReference>
<sequence length="335" mass="36595">MANAIDQLTDRVLVLGRLTIVRRAITAVAVTISAVLQTFLIQAFIRPADLLPSGLTGVAVLLDRVTSLGGVHIDISLGMLALNIPVALLCWSGISKRFVIFSMMQVVLSSLFLNIFHFAPFLGDKIMLIIFGGVVSGLGAAIALKSGASTGGTDFIALWVSNHTGKTIWGVIFGFNCFILAIFGFMFGWDNAAYSIVFQFISTKTIDSFYHRYDRVTLQITTRKADEVMTAYVDHFQHGISCAEVIGGYSREKMYLLHAVVSTYESQDIIKLVCDIDPGAVINVFHTLDFVGGWWGGHVDEPMPTAVPDPDKPARIASRQARLSEQDSLQQDDGK</sequence>